<feature type="transmembrane region" description="Helical" evidence="8">
    <location>
        <begin position="130"/>
        <end position="148"/>
    </location>
</feature>
<dbReference type="NCBIfam" id="TIGR00710">
    <property type="entry name" value="efflux_Bcr_CflA"/>
    <property type="match status" value="1"/>
</dbReference>
<name>A0A4Q9H226_9BURK</name>
<dbReference type="GO" id="GO:0005886">
    <property type="term" value="C:plasma membrane"/>
    <property type="evidence" value="ECO:0007669"/>
    <property type="project" value="UniProtKB-SubCell"/>
</dbReference>
<dbReference type="InterPro" id="IPR011701">
    <property type="entry name" value="MFS"/>
</dbReference>
<feature type="domain" description="Major facilitator superfamily (MFS) profile" evidence="9">
    <location>
        <begin position="3"/>
        <end position="398"/>
    </location>
</feature>
<keyword evidence="6 8" id="KW-1133">Transmembrane helix</keyword>
<evidence type="ECO:0000313" key="11">
    <source>
        <dbReference type="Proteomes" id="UP000292120"/>
    </source>
</evidence>
<feature type="transmembrane region" description="Helical" evidence="8">
    <location>
        <begin position="246"/>
        <end position="265"/>
    </location>
</feature>
<feature type="transmembrane region" description="Helical" evidence="8">
    <location>
        <begin position="220"/>
        <end position="240"/>
    </location>
</feature>
<dbReference type="InterPro" id="IPR004812">
    <property type="entry name" value="Efflux_drug-R_Bcr/CmlA"/>
</dbReference>
<gene>
    <name evidence="10" type="ORF">EYS42_01315</name>
</gene>
<dbReference type="EMBL" id="SIXI01000001">
    <property type="protein sequence ID" value="TBO34112.1"/>
    <property type="molecule type" value="Genomic_DNA"/>
</dbReference>
<reference evidence="10 11" key="1">
    <citation type="submission" date="2019-02" db="EMBL/GenBank/DDBJ databases">
        <title>Aquabacterium sp. strain KMB7.</title>
        <authorList>
            <person name="Chen W.-M."/>
        </authorList>
    </citation>
    <scope>NUCLEOTIDE SEQUENCE [LARGE SCALE GENOMIC DNA]</scope>
    <source>
        <strain evidence="10 11">KMB7</strain>
    </source>
</reference>
<keyword evidence="5 8" id="KW-0812">Transmembrane</keyword>
<protein>
    <recommendedName>
        <fullName evidence="8">Bcr/CflA family efflux transporter</fullName>
    </recommendedName>
</protein>
<feature type="transmembrane region" description="Helical" evidence="8">
    <location>
        <begin position="342"/>
        <end position="366"/>
    </location>
</feature>
<keyword evidence="11" id="KW-1185">Reference proteome</keyword>
<feature type="transmembrane region" description="Helical" evidence="8">
    <location>
        <begin position="304"/>
        <end position="321"/>
    </location>
</feature>
<evidence type="ECO:0000256" key="2">
    <source>
        <dbReference type="ARBA" id="ARBA00006236"/>
    </source>
</evidence>
<accession>A0A4Q9H226</accession>
<feature type="transmembrane region" description="Helical" evidence="8">
    <location>
        <begin position="97"/>
        <end position="118"/>
    </location>
</feature>
<keyword evidence="7 8" id="KW-0472">Membrane</keyword>
<evidence type="ECO:0000256" key="6">
    <source>
        <dbReference type="ARBA" id="ARBA00022989"/>
    </source>
</evidence>
<evidence type="ECO:0000313" key="10">
    <source>
        <dbReference type="EMBL" id="TBO34112.1"/>
    </source>
</evidence>
<keyword evidence="3 8" id="KW-0813">Transport</keyword>
<comment type="similarity">
    <text evidence="2 8">Belongs to the major facilitator superfamily. Bcr/CmlA family.</text>
</comment>
<feature type="transmembrane region" description="Helical" evidence="8">
    <location>
        <begin position="372"/>
        <end position="391"/>
    </location>
</feature>
<dbReference type="Pfam" id="PF07690">
    <property type="entry name" value="MFS_1"/>
    <property type="match status" value="1"/>
</dbReference>
<feature type="transmembrane region" description="Helical" evidence="8">
    <location>
        <begin position="42"/>
        <end position="60"/>
    </location>
</feature>
<proteinExistence type="inferred from homology"/>
<dbReference type="GO" id="GO:1990961">
    <property type="term" value="P:xenobiotic detoxification by transmembrane export across the plasma membrane"/>
    <property type="evidence" value="ECO:0007669"/>
    <property type="project" value="InterPro"/>
</dbReference>
<sequence length="421" mass="44165">MNPVVIILALSFLLGLQPVATDLYLPALPQMQQALQITQADAQWTLSSIVLAFGVSQMVWGPVSDRIGRRPVLLAGLSLFVLASAGTVLAQNLGQMVALRTVQGVGLAASVVCARAMIRDLYEPEAGARVLSKGLSGLGVIALVGPIVGGLTAQHLGWRATLAEVGLFAFAGLVFIALALRETLPVHRRQRGMSLGQRLSQWHEITAQPMFRAYTALTSSTYGGLYVFLAASSFVFIQVLGVSKPVYGGIMASMSLGYLLGTVLCRARLRTMGLPDTVRLGTVLSMAAAVWLIGLSAVCGVLDWVPPAWVLMPGLWCYAIAHGVHQPCSQAGVVASFPQQAGAASALSGLVMSVLAFVIGALLAAWSQQPGWAGTLYPMTLGVGLGALLTAHVGRTRVQRHGHPVVTTQIDSGITEPEGTA</sequence>
<dbReference type="PANTHER" id="PTHR23502">
    <property type="entry name" value="MAJOR FACILITATOR SUPERFAMILY"/>
    <property type="match status" value="1"/>
</dbReference>
<organism evidence="10 11">
    <name type="scientific">Aquabacterium lacunae</name>
    <dbReference type="NCBI Taxonomy" id="2528630"/>
    <lineage>
        <taxon>Bacteria</taxon>
        <taxon>Pseudomonadati</taxon>
        <taxon>Pseudomonadota</taxon>
        <taxon>Betaproteobacteria</taxon>
        <taxon>Burkholderiales</taxon>
        <taxon>Aquabacterium</taxon>
    </lineage>
</organism>
<dbReference type="PANTHER" id="PTHR23502:SF132">
    <property type="entry name" value="POLYAMINE TRANSPORTER 2-RELATED"/>
    <property type="match status" value="1"/>
</dbReference>
<evidence type="ECO:0000256" key="3">
    <source>
        <dbReference type="ARBA" id="ARBA00022448"/>
    </source>
</evidence>
<comment type="caution">
    <text evidence="10">The sequence shown here is derived from an EMBL/GenBank/DDBJ whole genome shotgun (WGS) entry which is preliminary data.</text>
</comment>
<keyword evidence="4" id="KW-1003">Cell membrane</keyword>
<evidence type="ECO:0000256" key="7">
    <source>
        <dbReference type="ARBA" id="ARBA00023136"/>
    </source>
</evidence>
<dbReference type="RefSeq" id="WP_130966061.1">
    <property type="nucleotide sequence ID" value="NZ_SIXI01000001.1"/>
</dbReference>
<dbReference type="PROSITE" id="PS50850">
    <property type="entry name" value="MFS"/>
    <property type="match status" value="1"/>
</dbReference>
<dbReference type="SUPFAM" id="SSF103473">
    <property type="entry name" value="MFS general substrate transporter"/>
    <property type="match status" value="1"/>
</dbReference>
<dbReference type="CDD" id="cd17320">
    <property type="entry name" value="MFS_MdfA_MDR_like"/>
    <property type="match status" value="1"/>
</dbReference>
<dbReference type="Gene3D" id="1.20.1720.10">
    <property type="entry name" value="Multidrug resistance protein D"/>
    <property type="match status" value="1"/>
</dbReference>
<dbReference type="GO" id="GO:0042910">
    <property type="term" value="F:xenobiotic transmembrane transporter activity"/>
    <property type="evidence" value="ECO:0007669"/>
    <property type="project" value="InterPro"/>
</dbReference>
<evidence type="ECO:0000256" key="8">
    <source>
        <dbReference type="RuleBase" id="RU365088"/>
    </source>
</evidence>
<comment type="caution">
    <text evidence="8">Lacks conserved residue(s) required for the propagation of feature annotation.</text>
</comment>
<feature type="transmembrane region" description="Helical" evidence="8">
    <location>
        <begin position="72"/>
        <end position="91"/>
    </location>
</feature>
<evidence type="ECO:0000256" key="1">
    <source>
        <dbReference type="ARBA" id="ARBA00004651"/>
    </source>
</evidence>
<dbReference type="InterPro" id="IPR036259">
    <property type="entry name" value="MFS_trans_sf"/>
</dbReference>
<evidence type="ECO:0000259" key="9">
    <source>
        <dbReference type="PROSITE" id="PS50850"/>
    </source>
</evidence>
<dbReference type="Proteomes" id="UP000292120">
    <property type="component" value="Unassembled WGS sequence"/>
</dbReference>
<dbReference type="OrthoDB" id="9814303at2"/>
<dbReference type="InterPro" id="IPR020846">
    <property type="entry name" value="MFS_dom"/>
</dbReference>
<feature type="transmembrane region" description="Helical" evidence="8">
    <location>
        <begin position="160"/>
        <end position="180"/>
    </location>
</feature>
<comment type="subcellular location">
    <subcellularLocation>
        <location evidence="8">Cell inner membrane</location>
        <topology evidence="8">Multi-pass membrane protein</topology>
    </subcellularLocation>
    <subcellularLocation>
        <location evidence="1">Cell membrane</location>
        <topology evidence="1">Multi-pass membrane protein</topology>
    </subcellularLocation>
</comment>
<keyword evidence="8" id="KW-0997">Cell inner membrane</keyword>
<evidence type="ECO:0000256" key="4">
    <source>
        <dbReference type="ARBA" id="ARBA00022475"/>
    </source>
</evidence>
<evidence type="ECO:0000256" key="5">
    <source>
        <dbReference type="ARBA" id="ARBA00022692"/>
    </source>
</evidence>
<feature type="transmembrane region" description="Helical" evidence="8">
    <location>
        <begin position="277"/>
        <end position="298"/>
    </location>
</feature>
<dbReference type="AlphaFoldDB" id="A0A4Q9H226"/>